<feature type="region of interest" description="Disordered" evidence="6">
    <location>
        <begin position="27"/>
        <end position="98"/>
    </location>
</feature>
<feature type="region of interest" description="Disordered" evidence="6">
    <location>
        <begin position="144"/>
        <end position="205"/>
    </location>
</feature>
<feature type="domain" description="TAFH" evidence="7">
    <location>
        <begin position="619"/>
        <end position="716"/>
    </location>
</feature>
<dbReference type="GO" id="GO:0006367">
    <property type="term" value="P:transcription initiation at RNA polymerase II promoter"/>
    <property type="evidence" value="ECO:0007669"/>
    <property type="project" value="TreeGrafter"/>
</dbReference>
<feature type="compositionally biased region" description="Low complexity" evidence="6">
    <location>
        <begin position="522"/>
        <end position="534"/>
    </location>
</feature>
<dbReference type="AlphaFoldDB" id="A0A087Y9M9"/>
<dbReference type="Pfam" id="PF05236">
    <property type="entry name" value="TAF4"/>
    <property type="match status" value="1"/>
</dbReference>
<evidence type="ECO:0000256" key="3">
    <source>
        <dbReference type="ARBA" id="ARBA00023015"/>
    </source>
</evidence>
<dbReference type="FunFam" id="1.20.120.1110:FF:000003">
    <property type="entry name" value="Transcription initiation factor TFIID subunit 4"/>
    <property type="match status" value="1"/>
</dbReference>
<sequence>MAGASDPLEDMLFSEVDEKAVSDLVGSLESQLTGQSNSAGKADENGGAGSVAPANHHLGKTLPAPVSTTTLEQQQQPGRRNKPEMRQEVNSKDASPDKIVTSLSLSCSSSFGEPPSTSAGCVNATSSGIQSHGASITPLTASGVSTLASPQDSISTTSSRSAKVSQCTGEAPAEASAPRKRVATPRRSPSARIKSLNGAAVTTRRSSITAVTDSSIISSVDPGATPPNSTRSAINTSTFTLSNANLPVGQSAIPLDRGTPTIALHRLPSHIVASIAQNGNGTSVSALVQQGARIEPATSSSPTGDLSKAATDTGASKTDDCQSNIVTQSQVGSVSSVINTVLPSASCAITPATTTTAAPTTTTTVTQPLSSATTATTAVTSTMSMVRPTAPSPTPAVATPALSQPRPGVPTPQRIVAPQLIVRPSQQQTTIQLPPGFTIPQGMVLVRTELGQLVLVPQQALAQAQAQAQAQPAAQTQTSVAAAPGAPVVSQALAQAQAQAQAQNNISPRPAAPTTGTSFRVTTPQQSPATSQTTRPCPLTPAKMAPSPSKASRPVCLSVSSLLFQKGPVVPTVAVTAPQQAPMAITPQAQAQPTSQPAAQTQTSVAAAPGAPVVSQEMQENVKKCKNFLATLIKLASHNSPSPETSKNVKALVQDLLDAKIEPEEFTSRLQTELKSSPQPYLVPFLKKSLPALRLSLLNSQQSLTQPLQQGVKPAAGSTPPAMVAGPAVRIRHPNSVSTTAGASVLPAGTVGHAAAMGVKTGGTVSGPVRMPMVITQSIRPQGTIGKGAIIQAGKSPMGLPVQISGNQKNKLNDPGGGSFRDDDDINDVASMAGVNLNEESARILATNSELVGTQIRSCKDEAFLHPGLLHRRILETAKKFGVTEVPMEAVTFISHAAQSRLRTVLEKVSIIAQHRIDSCKDDECYEQSADVRSQLRFFEQLERIEKQRKDEQEREILLKAAKSRSRQEDPEQARLKQKAKEMQQQELAQMRQRDANLTALAAIGPRKKRKLDSPGATPSGTEVSSSTAGSPACSSAPSTSSRQYTRHRITRVNLRDLIFYMEQERETAHSLLLYRALLK</sequence>
<dbReference type="InterPro" id="IPR045144">
    <property type="entry name" value="TAF4"/>
</dbReference>
<dbReference type="PANTHER" id="PTHR15138">
    <property type="entry name" value="TRANSCRIPTION INITIATION FACTOR TFIID SUBUNIT 4"/>
    <property type="match status" value="1"/>
</dbReference>
<dbReference type="GeneTree" id="ENSGT00390000011620"/>
<proteinExistence type="inferred from homology"/>
<feature type="compositionally biased region" description="Low complexity" evidence="6">
    <location>
        <begin position="385"/>
        <end position="401"/>
    </location>
</feature>
<name>A0A087Y9M9_POEFO</name>
<dbReference type="SUPFAM" id="SSF47113">
    <property type="entry name" value="Histone-fold"/>
    <property type="match status" value="1"/>
</dbReference>
<dbReference type="GO" id="GO:0005669">
    <property type="term" value="C:transcription factor TFIID complex"/>
    <property type="evidence" value="ECO:0007669"/>
    <property type="project" value="InterPro"/>
</dbReference>
<feature type="region of interest" description="Disordered" evidence="6">
    <location>
        <begin position="960"/>
        <end position="1045"/>
    </location>
</feature>
<comment type="similarity">
    <text evidence="2">Belongs to the TAF4 family.</text>
</comment>
<evidence type="ECO:0000313" key="9">
    <source>
        <dbReference type="Proteomes" id="UP000028760"/>
    </source>
</evidence>
<reference evidence="9" key="1">
    <citation type="submission" date="2013-10" db="EMBL/GenBank/DDBJ databases">
        <authorList>
            <person name="Schartl M."/>
            <person name="Warren W."/>
        </authorList>
    </citation>
    <scope>NUCLEOTIDE SEQUENCE [LARGE SCALE GENOMIC DNA]</scope>
    <source>
        <strain evidence="9">female</strain>
    </source>
</reference>
<protein>
    <recommendedName>
        <fullName evidence="7">TAFH domain-containing protein</fullName>
    </recommendedName>
</protein>
<dbReference type="eggNOG" id="KOG2341">
    <property type="taxonomic scope" value="Eukaryota"/>
</dbReference>
<evidence type="ECO:0000256" key="5">
    <source>
        <dbReference type="ARBA" id="ARBA00023242"/>
    </source>
</evidence>
<dbReference type="InterPro" id="IPR007900">
    <property type="entry name" value="TAF4_C"/>
</dbReference>
<dbReference type="PROSITE" id="PS51119">
    <property type="entry name" value="TAFH"/>
    <property type="match status" value="1"/>
</dbReference>
<dbReference type="InterPro" id="IPR003894">
    <property type="entry name" value="TAFH_NHR1"/>
</dbReference>
<accession>A0A087Y9M9</accession>
<dbReference type="SUPFAM" id="SSF158553">
    <property type="entry name" value="TAFH domain-like"/>
    <property type="match status" value="1"/>
</dbReference>
<evidence type="ECO:0000259" key="7">
    <source>
        <dbReference type="PROSITE" id="PS51119"/>
    </source>
</evidence>
<dbReference type="Gene3D" id="1.10.20.10">
    <property type="entry name" value="Histone, subunit A"/>
    <property type="match status" value="1"/>
</dbReference>
<dbReference type="Gene3D" id="1.20.120.1110">
    <property type="entry name" value="TAFH/NHR1 domain"/>
    <property type="match status" value="1"/>
</dbReference>
<keyword evidence="4" id="KW-0804">Transcription</keyword>
<feature type="compositionally biased region" description="Polar residues" evidence="6">
    <location>
        <begin position="66"/>
        <end position="78"/>
    </location>
</feature>
<dbReference type="InterPro" id="IPR037249">
    <property type="entry name" value="TAFH/NHR1_dom_sf"/>
</dbReference>
<comment type="subcellular location">
    <subcellularLocation>
        <location evidence="1">Nucleus</location>
    </subcellularLocation>
</comment>
<dbReference type="CDD" id="cd08045">
    <property type="entry name" value="HFD_TAF4"/>
    <property type="match status" value="1"/>
</dbReference>
<dbReference type="EMBL" id="AYCK01004722">
    <property type="status" value="NOT_ANNOTATED_CDS"/>
    <property type="molecule type" value="Genomic_DNA"/>
</dbReference>
<organism evidence="8 9">
    <name type="scientific">Poecilia formosa</name>
    <name type="common">Amazon molly</name>
    <name type="synonym">Limia formosa</name>
    <dbReference type="NCBI Taxonomy" id="48698"/>
    <lineage>
        <taxon>Eukaryota</taxon>
        <taxon>Metazoa</taxon>
        <taxon>Chordata</taxon>
        <taxon>Craniata</taxon>
        <taxon>Vertebrata</taxon>
        <taxon>Euteleostomi</taxon>
        <taxon>Actinopterygii</taxon>
        <taxon>Neopterygii</taxon>
        <taxon>Teleostei</taxon>
        <taxon>Neoteleostei</taxon>
        <taxon>Acanthomorphata</taxon>
        <taxon>Ovalentaria</taxon>
        <taxon>Atherinomorphae</taxon>
        <taxon>Cyprinodontiformes</taxon>
        <taxon>Poeciliidae</taxon>
        <taxon>Poeciliinae</taxon>
        <taxon>Poecilia</taxon>
    </lineage>
</organism>
<dbReference type="EMBL" id="AYCK01004721">
    <property type="status" value="NOT_ANNOTATED_CDS"/>
    <property type="molecule type" value="Genomic_DNA"/>
</dbReference>
<dbReference type="Ensembl" id="ENSPFOT00000014754.2">
    <property type="protein sequence ID" value="ENSPFOP00000014732.2"/>
    <property type="gene ID" value="ENSPFOG00000014662.2"/>
</dbReference>
<feature type="compositionally biased region" description="Basic and acidic residues" evidence="6">
    <location>
        <begin position="966"/>
        <end position="984"/>
    </location>
</feature>
<dbReference type="GO" id="GO:0046982">
    <property type="term" value="F:protein heterodimerization activity"/>
    <property type="evidence" value="ECO:0007669"/>
    <property type="project" value="InterPro"/>
</dbReference>
<dbReference type="Proteomes" id="UP000028760">
    <property type="component" value="Unassembled WGS sequence"/>
</dbReference>
<feature type="region of interest" description="Disordered" evidence="6">
    <location>
        <begin position="500"/>
        <end position="550"/>
    </location>
</feature>
<dbReference type="STRING" id="48698.ENSPFOP00000014732"/>
<dbReference type="GO" id="GO:0016251">
    <property type="term" value="F:RNA polymerase II general transcription initiation factor activity"/>
    <property type="evidence" value="ECO:0007669"/>
    <property type="project" value="TreeGrafter"/>
</dbReference>
<keyword evidence="3" id="KW-0805">Transcription regulation</keyword>
<dbReference type="GO" id="GO:0003677">
    <property type="term" value="F:DNA binding"/>
    <property type="evidence" value="ECO:0007669"/>
    <property type="project" value="TreeGrafter"/>
</dbReference>
<reference evidence="8" key="3">
    <citation type="submission" date="2025-09" db="UniProtKB">
        <authorList>
            <consortium name="Ensembl"/>
        </authorList>
    </citation>
    <scope>IDENTIFICATION</scope>
</reference>
<feature type="compositionally biased region" description="Polar residues" evidence="6">
    <location>
        <begin position="28"/>
        <end position="39"/>
    </location>
</feature>
<feature type="region of interest" description="Disordered" evidence="6">
    <location>
        <begin position="385"/>
        <end position="408"/>
    </location>
</feature>
<evidence type="ECO:0000256" key="1">
    <source>
        <dbReference type="ARBA" id="ARBA00004123"/>
    </source>
</evidence>
<feature type="compositionally biased region" description="Basic and acidic residues" evidence="6">
    <location>
        <begin position="81"/>
        <end position="96"/>
    </location>
</feature>
<feature type="compositionally biased region" description="Polar residues" evidence="6">
    <location>
        <begin position="144"/>
        <end position="168"/>
    </location>
</feature>
<evidence type="ECO:0000256" key="6">
    <source>
        <dbReference type="SAM" id="MobiDB-lite"/>
    </source>
</evidence>
<evidence type="ECO:0000256" key="2">
    <source>
        <dbReference type="ARBA" id="ARBA00006178"/>
    </source>
</evidence>
<feature type="region of interest" description="Disordered" evidence="6">
    <location>
        <begin position="293"/>
        <end position="320"/>
    </location>
</feature>
<dbReference type="InterPro" id="IPR009072">
    <property type="entry name" value="Histone-fold"/>
</dbReference>
<dbReference type="OMA" id="RADSCKD"/>
<evidence type="ECO:0000313" key="8">
    <source>
        <dbReference type="Ensembl" id="ENSPFOP00000014732.2"/>
    </source>
</evidence>
<feature type="compositionally biased region" description="Low complexity" evidence="6">
    <location>
        <begin position="1025"/>
        <end position="1042"/>
    </location>
</feature>
<keyword evidence="5" id="KW-0539">Nucleus</keyword>
<dbReference type="GO" id="GO:0006355">
    <property type="term" value="P:regulation of DNA-templated transcription"/>
    <property type="evidence" value="ECO:0007669"/>
    <property type="project" value="UniProtKB-ARBA"/>
</dbReference>
<reference evidence="8" key="2">
    <citation type="submission" date="2025-08" db="UniProtKB">
        <authorList>
            <consortium name="Ensembl"/>
        </authorList>
    </citation>
    <scope>IDENTIFICATION</scope>
</reference>
<dbReference type="FunFam" id="1.10.20.10:FF:000015">
    <property type="entry name" value="Transcription initiation factor TFIID subunit 4B"/>
    <property type="match status" value="1"/>
</dbReference>
<evidence type="ECO:0000256" key="4">
    <source>
        <dbReference type="ARBA" id="ARBA00023163"/>
    </source>
</evidence>
<keyword evidence="9" id="KW-1185">Reference proteome</keyword>
<dbReference type="SMART" id="SM00549">
    <property type="entry name" value="TAFH"/>
    <property type="match status" value="1"/>
</dbReference>
<dbReference type="PANTHER" id="PTHR15138:SF22">
    <property type="entry name" value="TAFH DOMAIN-CONTAINING PROTEIN"/>
    <property type="match status" value="1"/>
</dbReference>
<dbReference type="Pfam" id="PF07531">
    <property type="entry name" value="TAFH"/>
    <property type="match status" value="1"/>
</dbReference>